<feature type="region of interest" description="Disordered" evidence="1">
    <location>
        <begin position="123"/>
        <end position="266"/>
    </location>
</feature>
<reference evidence="3" key="1">
    <citation type="journal article" date="2023" name="Mol. Phylogenet. Evol.">
        <title>Genome-scale phylogeny and comparative genomics of the fungal order Sordariales.</title>
        <authorList>
            <person name="Hensen N."/>
            <person name="Bonometti L."/>
            <person name="Westerberg I."/>
            <person name="Brannstrom I.O."/>
            <person name="Guillou S."/>
            <person name="Cros-Aarteil S."/>
            <person name="Calhoun S."/>
            <person name="Haridas S."/>
            <person name="Kuo A."/>
            <person name="Mondo S."/>
            <person name="Pangilinan J."/>
            <person name="Riley R."/>
            <person name="LaButti K."/>
            <person name="Andreopoulos B."/>
            <person name="Lipzen A."/>
            <person name="Chen C."/>
            <person name="Yan M."/>
            <person name="Daum C."/>
            <person name="Ng V."/>
            <person name="Clum A."/>
            <person name="Steindorff A."/>
            <person name="Ohm R.A."/>
            <person name="Martin F."/>
            <person name="Silar P."/>
            <person name="Natvig D.O."/>
            <person name="Lalanne C."/>
            <person name="Gautier V."/>
            <person name="Ament-Velasquez S.L."/>
            <person name="Kruys A."/>
            <person name="Hutchinson M.I."/>
            <person name="Powell A.J."/>
            <person name="Barry K."/>
            <person name="Miller A.N."/>
            <person name="Grigoriev I.V."/>
            <person name="Debuchy R."/>
            <person name="Gladieux P."/>
            <person name="Hiltunen Thoren M."/>
            <person name="Johannesson H."/>
        </authorList>
    </citation>
    <scope>NUCLEOTIDE SEQUENCE</scope>
    <source>
        <strain evidence="3">CBS 955.72</strain>
    </source>
</reference>
<evidence type="ECO:0000256" key="2">
    <source>
        <dbReference type="SAM" id="Phobius"/>
    </source>
</evidence>
<keyword evidence="2" id="KW-0812">Transmembrane</keyword>
<feature type="compositionally biased region" description="Basic and acidic residues" evidence="1">
    <location>
        <begin position="1"/>
        <end position="12"/>
    </location>
</feature>
<sequence>MPSTMLRREHAPPEPSGNPEPQIVALIVALSITGATFLLIALAMLFRRTWTGWDLKPFPKAKTTPSPGDGSTASNGEFTVKHHTPHTWNIEEHDHMPEAHEEAPVPEEADEIITVQGHRVTSIQPAQPAPAPRPSPHHAHPSSASASIQHTTATETRAHDGPDHATDFTVPASPSRGQAQARGGKKGAAAAKPVMSGALPARNARPPWNAGWNAGRKPVAATPGRAARFQTPPTVSKNPVAAATDRGAETPRPSDDLERAQRVVFS</sequence>
<gene>
    <name evidence="3" type="ORF">B0T25DRAFT_518389</name>
</gene>
<feature type="transmembrane region" description="Helical" evidence="2">
    <location>
        <begin position="23"/>
        <end position="46"/>
    </location>
</feature>
<feature type="compositionally biased region" description="Basic and acidic residues" evidence="1">
    <location>
        <begin position="246"/>
        <end position="266"/>
    </location>
</feature>
<reference evidence="3" key="2">
    <citation type="submission" date="2023-06" db="EMBL/GenBank/DDBJ databases">
        <authorList>
            <consortium name="Lawrence Berkeley National Laboratory"/>
            <person name="Haridas S."/>
            <person name="Hensen N."/>
            <person name="Bonometti L."/>
            <person name="Westerberg I."/>
            <person name="Brannstrom I.O."/>
            <person name="Guillou S."/>
            <person name="Cros-Aarteil S."/>
            <person name="Calhoun S."/>
            <person name="Kuo A."/>
            <person name="Mondo S."/>
            <person name="Pangilinan J."/>
            <person name="Riley R."/>
            <person name="Labutti K."/>
            <person name="Andreopoulos B."/>
            <person name="Lipzen A."/>
            <person name="Chen C."/>
            <person name="Yanf M."/>
            <person name="Daum C."/>
            <person name="Ng V."/>
            <person name="Clum A."/>
            <person name="Steindorff A."/>
            <person name="Ohm R."/>
            <person name="Martin F."/>
            <person name="Silar P."/>
            <person name="Natvig D."/>
            <person name="Lalanne C."/>
            <person name="Gautier V."/>
            <person name="Ament-Velasquez S.L."/>
            <person name="Kruys A."/>
            <person name="Hutchinson M.I."/>
            <person name="Powell A.J."/>
            <person name="Barry K."/>
            <person name="Miller A.N."/>
            <person name="Grigoriev I.V."/>
            <person name="Debuchy R."/>
            <person name="Gladieux P."/>
            <person name="Thoren M.H."/>
            <person name="Johannesson H."/>
        </authorList>
    </citation>
    <scope>NUCLEOTIDE SEQUENCE</scope>
    <source>
        <strain evidence="3">CBS 955.72</strain>
    </source>
</reference>
<feature type="compositionally biased region" description="Polar residues" evidence="1">
    <location>
        <begin position="63"/>
        <end position="77"/>
    </location>
</feature>
<dbReference type="AlphaFoldDB" id="A0AAJ0MEK7"/>
<proteinExistence type="predicted"/>
<feature type="compositionally biased region" description="Low complexity" evidence="1">
    <location>
        <begin position="141"/>
        <end position="150"/>
    </location>
</feature>
<comment type="caution">
    <text evidence="3">The sequence shown here is derived from an EMBL/GenBank/DDBJ whole genome shotgun (WGS) entry which is preliminary data.</text>
</comment>
<feature type="region of interest" description="Disordered" evidence="1">
    <location>
        <begin position="1"/>
        <end position="20"/>
    </location>
</feature>
<dbReference type="EMBL" id="JAUIQD010000004">
    <property type="protein sequence ID" value="KAK3353289.1"/>
    <property type="molecule type" value="Genomic_DNA"/>
</dbReference>
<keyword evidence="2" id="KW-0472">Membrane</keyword>
<evidence type="ECO:0000313" key="4">
    <source>
        <dbReference type="Proteomes" id="UP001275084"/>
    </source>
</evidence>
<feature type="region of interest" description="Disordered" evidence="1">
    <location>
        <begin position="58"/>
        <end position="79"/>
    </location>
</feature>
<accession>A0AAJ0MEK7</accession>
<evidence type="ECO:0000256" key="1">
    <source>
        <dbReference type="SAM" id="MobiDB-lite"/>
    </source>
</evidence>
<organism evidence="3 4">
    <name type="scientific">Lasiosphaeria hispida</name>
    <dbReference type="NCBI Taxonomy" id="260671"/>
    <lineage>
        <taxon>Eukaryota</taxon>
        <taxon>Fungi</taxon>
        <taxon>Dikarya</taxon>
        <taxon>Ascomycota</taxon>
        <taxon>Pezizomycotina</taxon>
        <taxon>Sordariomycetes</taxon>
        <taxon>Sordariomycetidae</taxon>
        <taxon>Sordariales</taxon>
        <taxon>Lasiosphaeriaceae</taxon>
        <taxon>Lasiosphaeria</taxon>
    </lineage>
</organism>
<keyword evidence="2" id="KW-1133">Transmembrane helix</keyword>
<evidence type="ECO:0000313" key="3">
    <source>
        <dbReference type="EMBL" id="KAK3353289.1"/>
    </source>
</evidence>
<feature type="compositionally biased region" description="Basic and acidic residues" evidence="1">
    <location>
        <begin position="156"/>
        <end position="166"/>
    </location>
</feature>
<feature type="compositionally biased region" description="Low complexity" evidence="1">
    <location>
        <begin position="176"/>
        <end position="192"/>
    </location>
</feature>
<name>A0AAJ0MEK7_9PEZI</name>
<dbReference type="Proteomes" id="UP001275084">
    <property type="component" value="Unassembled WGS sequence"/>
</dbReference>
<keyword evidence="4" id="KW-1185">Reference proteome</keyword>
<protein>
    <submittedName>
        <fullName evidence="3">Uncharacterized protein</fullName>
    </submittedName>
</protein>